<feature type="chain" id="PRO_5015786533" evidence="4">
    <location>
        <begin position="29"/>
        <end position="304"/>
    </location>
</feature>
<sequence length="304" mass="32302">MNKMNKTRSPWRALALVLGASLALGGCATSSNPKDPLEKFNRSMFTFNDGVDRVVLKPAATAYKEVLPGFMQTGVSNFFGNLSDVWTGANNLMQGKGAAGMSDLTRVALNSTFGLGGLLDIASEAGLQKHNEDFGQTLGYWGVPSGPYVMLPIFGPSTVRDTAVMRIDVMADPWAYVYPVNVRNVGTAVRAVEQRAAVLDASNLMEEAALDRYQFIRDGYLQRRQSKIFDGEGSRKELRAQDKLEAAADKAADAAPAVAKAVDKDLPSDAAAIRAAYADDPEPAAAAPAAPAVSAPVSSETPVK</sequence>
<gene>
    <name evidence="5" type="ORF">C7C56_025040</name>
</gene>
<accession>A0A2U2HDP8</accession>
<evidence type="ECO:0000313" key="6">
    <source>
        <dbReference type="Proteomes" id="UP000241421"/>
    </source>
</evidence>
<comment type="caution">
    <text evidence="5">The sequence shown here is derived from an EMBL/GenBank/DDBJ whole genome shotgun (WGS) entry which is preliminary data.</text>
</comment>
<dbReference type="GO" id="GO:0016020">
    <property type="term" value="C:membrane"/>
    <property type="evidence" value="ECO:0007669"/>
    <property type="project" value="InterPro"/>
</dbReference>
<dbReference type="OrthoDB" id="9785326at2"/>
<dbReference type="PROSITE" id="PS51257">
    <property type="entry name" value="PROKAR_LIPOPROTEIN"/>
    <property type="match status" value="1"/>
</dbReference>
<dbReference type="EMBL" id="PXWF02000314">
    <property type="protein sequence ID" value="PWF41244.1"/>
    <property type="molecule type" value="Genomic_DNA"/>
</dbReference>
<dbReference type="AlphaFoldDB" id="A0A2U2HDP8"/>
<dbReference type="Proteomes" id="UP000241421">
    <property type="component" value="Unassembled WGS sequence"/>
</dbReference>
<evidence type="ECO:0000256" key="2">
    <source>
        <dbReference type="ARBA" id="ARBA00022729"/>
    </source>
</evidence>
<comment type="similarity">
    <text evidence="1">Belongs to the MlaA family.</text>
</comment>
<reference evidence="5 6" key="1">
    <citation type="submission" date="2018-04" db="EMBL/GenBank/DDBJ databases">
        <title>Massilia violaceinigra sp. nov., a novel purple-pigmented bacterium isolated from Tianshan glacier, Xinjiang, China.</title>
        <authorList>
            <person name="Wang H."/>
        </authorList>
    </citation>
    <scope>NUCLEOTIDE SEQUENCE [LARGE SCALE GENOMIC DNA]</scope>
    <source>
        <strain evidence="5 6">B448-2</strain>
    </source>
</reference>
<keyword evidence="6" id="KW-1185">Reference proteome</keyword>
<protein>
    <submittedName>
        <fullName evidence="5">VacJ family lipoprotein</fullName>
    </submittedName>
</protein>
<dbReference type="PRINTS" id="PR01805">
    <property type="entry name" value="VACJLIPOPROT"/>
</dbReference>
<dbReference type="PANTHER" id="PTHR30035">
    <property type="entry name" value="LIPOPROTEIN VACJ-RELATED"/>
    <property type="match status" value="1"/>
</dbReference>
<proteinExistence type="inferred from homology"/>
<name>A0A2U2HDP8_9BURK</name>
<dbReference type="GO" id="GO:0120010">
    <property type="term" value="P:intermembrane phospholipid transfer"/>
    <property type="evidence" value="ECO:0007669"/>
    <property type="project" value="TreeGrafter"/>
</dbReference>
<evidence type="ECO:0000256" key="1">
    <source>
        <dbReference type="ARBA" id="ARBA00010634"/>
    </source>
</evidence>
<feature type="region of interest" description="Disordered" evidence="3">
    <location>
        <begin position="280"/>
        <end position="304"/>
    </location>
</feature>
<dbReference type="Pfam" id="PF04333">
    <property type="entry name" value="MlaA"/>
    <property type="match status" value="1"/>
</dbReference>
<dbReference type="InterPro" id="IPR007428">
    <property type="entry name" value="MlaA"/>
</dbReference>
<keyword evidence="2 4" id="KW-0732">Signal</keyword>
<organism evidence="5 6">
    <name type="scientific">Massilia glaciei</name>
    <dbReference type="NCBI Taxonomy" id="1524097"/>
    <lineage>
        <taxon>Bacteria</taxon>
        <taxon>Pseudomonadati</taxon>
        <taxon>Pseudomonadota</taxon>
        <taxon>Betaproteobacteria</taxon>
        <taxon>Burkholderiales</taxon>
        <taxon>Oxalobacteraceae</taxon>
        <taxon>Telluria group</taxon>
        <taxon>Massilia</taxon>
    </lineage>
</organism>
<feature type="signal peptide" evidence="4">
    <location>
        <begin position="1"/>
        <end position="28"/>
    </location>
</feature>
<evidence type="ECO:0000313" key="5">
    <source>
        <dbReference type="EMBL" id="PWF41244.1"/>
    </source>
</evidence>
<evidence type="ECO:0000256" key="4">
    <source>
        <dbReference type="SAM" id="SignalP"/>
    </source>
</evidence>
<evidence type="ECO:0000256" key="3">
    <source>
        <dbReference type="SAM" id="MobiDB-lite"/>
    </source>
</evidence>
<keyword evidence="5" id="KW-0449">Lipoprotein</keyword>
<dbReference type="PANTHER" id="PTHR30035:SF3">
    <property type="entry name" value="INTERMEMBRANE PHOSPHOLIPID TRANSPORT SYSTEM LIPOPROTEIN MLAA"/>
    <property type="match status" value="1"/>
</dbReference>